<feature type="transmembrane region" description="Helical" evidence="1">
    <location>
        <begin position="49"/>
        <end position="71"/>
    </location>
</feature>
<sequence length="463" mass="48865">MRDTADRARSEAVPQQPDDARSLLAALIALPGRGLRSVIRSAAMTPGRLTIIAVGLIVLTALATVTASLAVRDRSDTMAELTERREPLAAAAQQVYRALSDADATAASAFLATGGEPEELRQRYENDIAMAGSSLSKAASDPAATGRMTAQIDVISQQLPVYTGLVETARANNRQGFPVGASYLREASALMRSMILPAAEELYRIDTERVAEQQDDAGGFPVVAVLFVVALLTALVATQLYLKRRTNRVLNIGLVMATVAIGIGVLWSVAALTVQSVLVGVGKDDGTEQVDLLVQARIAALKSRTDETLTLVARGDGGAYEEEFVRLSGKMAGDDGSGGWLAEIAANATDGTPLASEVDLARESAARWLRAHAEVRELDNAGDYGEAVRLAVDGSEPDGAAVAFVALDDHLRAAIEEARQSFFDDTTTASRVLTLLAPGWIVLGVVAALGVGAGIRERLKEYQ</sequence>
<keyword evidence="1" id="KW-0812">Transmembrane</keyword>
<dbReference type="PATRIC" id="fig|592678.3.peg.358"/>
<reference evidence="2 3" key="1">
    <citation type="submission" date="2013-08" db="EMBL/GenBank/DDBJ databases">
        <authorList>
            <consortium name="DOE Joint Genome Institute"/>
            <person name="Klenk H.-P."/>
            <person name="Huntemann M."/>
            <person name="Han J."/>
            <person name="Chen A."/>
            <person name="Kyrpides N."/>
            <person name="Mavromatis K."/>
            <person name="Markowitz V."/>
            <person name="Palaniappan K."/>
            <person name="Ivanova N."/>
            <person name="Schaumberg A."/>
            <person name="Pati A."/>
            <person name="Liolios K."/>
            <person name="Nordberg H.P."/>
            <person name="Cantor M.N."/>
            <person name="Hua S.X."/>
            <person name="Woyke T."/>
        </authorList>
    </citation>
    <scope>NUCLEOTIDE SEQUENCE [LARGE SCALE GENOMIC DNA]</scope>
    <source>
        <strain evidence="2 3">YIM 93223</strain>
    </source>
</reference>
<accession>W9DNQ7</accession>
<name>W9DNQ7_9PSEU</name>
<organism evidence="2 3">
    <name type="scientific">Haloechinothrix halophila YIM 93223</name>
    <dbReference type="NCBI Taxonomy" id="592678"/>
    <lineage>
        <taxon>Bacteria</taxon>
        <taxon>Bacillati</taxon>
        <taxon>Actinomycetota</taxon>
        <taxon>Actinomycetes</taxon>
        <taxon>Pseudonocardiales</taxon>
        <taxon>Pseudonocardiaceae</taxon>
        <taxon>Haloechinothrix</taxon>
    </lineage>
</organism>
<evidence type="ECO:0000313" key="3">
    <source>
        <dbReference type="Proteomes" id="UP000054357"/>
    </source>
</evidence>
<keyword evidence="1" id="KW-0472">Membrane</keyword>
<keyword evidence="1" id="KW-1133">Transmembrane helix</keyword>
<protein>
    <recommendedName>
        <fullName evidence="4">Secreted protein</fullName>
    </recommendedName>
</protein>
<gene>
    <name evidence="2" type="ORF">AmyhaDRAFT_0355</name>
</gene>
<dbReference type="HOGENOM" id="CLU_038241_1_0_11"/>
<feature type="transmembrane region" description="Helical" evidence="1">
    <location>
        <begin position="249"/>
        <end position="270"/>
    </location>
</feature>
<feature type="transmembrane region" description="Helical" evidence="1">
    <location>
        <begin position="432"/>
        <end position="455"/>
    </location>
</feature>
<comment type="caution">
    <text evidence="2">The sequence shown here is derived from an EMBL/GenBank/DDBJ whole genome shotgun (WGS) entry which is preliminary data.</text>
</comment>
<dbReference type="AlphaFoldDB" id="W9DNQ7"/>
<keyword evidence="3" id="KW-1185">Reference proteome</keyword>
<evidence type="ECO:0000313" key="2">
    <source>
        <dbReference type="EMBL" id="ETA66590.1"/>
    </source>
</evidence>
<evidence type="ECO:0000256" key="1">
    <source>
        <dbReference type="SAM" id="Phobius"/>
    </source>
</evidence>
<proteinExistence type="predicted"/>
<evidence type="ECO:0008006" key="4">
    <source>
        <dbReference type="Google" id="ProtNLM"/>
    </source>
</evidence>
<feature type="transmembrane region" description="Helical" evidence="1">
    <location>
        <begin position="220"/>
        <end position="242"/>
    </location>
</feature>
<dbReference type="Proteomes" id="UP000054357">
    <property type="component" value="Unassembled WGS sequence"/>
</dbReference>
<dbReference type="EMBL" id="AZAK01000001">
    <property type="protein sequence ID" value="ETA66590.1"/>
    <property type="molecule type" value="Genomic_DNA"/>
</dbReference>